<organism evidence="2 3">
    <name type="scientific">Pterulicium gracile</name>
    <dbReference type="NCBI Taxonomy" id="1884261"/>
    <lineage>
        <taxon>Eukaryota</taxon>
        <taxon>Fungi</taxon>
        <taxon>Dikarya</taxon>
        <taxon>Basidiomycota</taxon>
        <taxon>Agaricomycotina</taxon>
        <taxon>Agaricomycetes</taxon>
        <taxon>Agaricomycetidae</taxon>
        <taxon>Agaricales</taxon>
        <taxon>Pleurotineae</taxon>
        <taxon>Pterulaceae</taxon>
        <taxon>Pterulicium</taxon>
    </lineage>
</organism>
<accession>A0A5C3Q1D5</accession>
<gene>
    <name evidence="2" type="ORF">BDV98DRAFT_369315</name>
</gene>
<feature type="compositionally biased region" description="Low complexity" evidence="1">
    <location>
        <begin position="276"/>
        <end position="292"/>
    </location>
</feature>
<feature type="compositionally biased region" description="Basic and acidic residues" evidence="1">
    <location>
        <begin position="71"/>
        <end position="99"/>
    </location>
</feature>
<dbReference type="AlphaFoldDB" id="A0A5C3Q1D5"/>
<keyword evidence="3" id="KW-1185">Reference proteome</keyword>
<name>A0A5C3Q1D5_9AGAR</name>
<evidence type="ECO:0000313" key="3">
    <source>
        <dbReference type="Proteomes" id="UP000305067"/>
    </source>
</evidence>
<feature type="compositionally biased region" description="Basic and acidic residues" evidence="1">
    <location>
        <begin position="293"/>
        <end position="302"/>
    </location>
</feature>
<feature type="compositionally biased region" description="Low complexity" evidence="1">
    <location>
        <begin position="333"/>
        <end position="350"/>
    </location>
</feature>
<reference evidence="2 3" key="1">
    <citation type="journal article" date="2019" name="Nat. Ecol. Evol.">
        <title>Megaphylogeny resolves global patterns of mushroom evolution.</title>
        <authorList>
            <person name="Varga T."/>
            <person name="Krizsan K."/>
            <person name="Foldi C."/>
            <person name="Dima B."/>
            <person name="Sanchez-Garcia M."/>
            <person name="Sanchez-Ramirez S."/>
            <person name="Szollosi G.J."/>
            <person name="Szarkandi J.G."/>
            <person name="Papp V."/>
            <person name="Albert L."/>
            <person name="Andreopoulos W."/>
            <person name="Angelini C."/>
            <person name="Antonin V."/>
            <person name="Barry K.W."/>
            <person name="Bougher N.L."/>
            <person name="Buchanan P."/>
            <person name="Buyck B."/>
            <person name="Bense V."/>
            <person name="Catcheside P."/>
            <person name="Chovatia M."/>
            <person name="Cooper J."/>
            <person name="Damon W."/>
            <person name="Desjardin D."/>
            <person name="Finy P."/>
            <person name="Geml J."/>
            <person name="Haridas S."/>
            <person name="Hughes K."/>
            <person name="Justo A."/>
            <person name="Karasinski D."/>
            <person name="Kautmanova I."/>
            <person name="Kiss B."/>
            <person name="Kocsube S."/>
            <person name="Kotiranta H."/>
            <person name="LaButti K.M."/>
            <person name="Lechner B.E."/>
            <person name="Liimatainen K."/>
            <person name="Lipzen A."/>
            <person name="Lukacs Z."/>
            <person name="Mihaltcheva S."/>
            <person name="Morgado L.N."/>
            <person name="Niskanen T."/>
            <person name="Noordeloos M.E."/>
            <person name="Ohm R.A."/>
            <person name="Ortiz-Santana B."/>
            <person name="Ovrebo C."/>
            <person name="Racz N."/>
            <person name="Riley R."/>
            <person name="Savchenko A."/>
            <person name="Shiryaev A."/>
            <person name="Soop K."/>
            <person name="Spirin V."/>
            <person name="Szebenyi C."/>
            <person name="Tomsovsky M."/>
            <person name="Tulloss R.E."/>
            <person name="Uehling J."/>
            <person name="Grigoriev I.V."/>
            <person name="Vagvolgyi C."/>
            <person name="Papp T."/>
            <person name="Martin F.M."/>
            <person name="Miettinen O."/>
            <person name="Hibbett D.S."/>
            <person name="Nagy L.G."/>
        </authorList>
    </citation>
    <scope>NUCLEOTIDE SEQUENCE [LARGE SCALE GENOMIC DNA]</scope>
    <source>
        <strain evidence="2 3">CBS 309.79</strain>
    </source>
</reference>
<feature type="region of interest" description="Disordered" evidence="1">
    <location>
        <begin position="1"/>
        <end position="366"/>
    </location>
</feature>
<feature type="compositionally biased region" description="Basic and acidic residues" evidence="1">
    <location>
        <begin position="226"/>
        <end position="241"/>
    </location>
</feature>
<feature type="compositionally biased region" description="Low complexity" evidence="1">
    <location>
        <begin position="136"/>
        <end position="151"/>
    </location>
</feature>
<dbReference type="Proteomes" id="UP000305067">
    <property type="component" value="Unassembled WGS sequence"/>
</dbReference>
<proteinExistence type="predicted"/>
<dbReference type="STRING" id="1884261.A0A5C3Q1D5"/>
<protein>
    <submittedName>
        <fullName evidence="2">Uncharacterized protein</fullName>
    </submittedName>
</protein>
<sequence>MSTPLIGTRRPTILKHTRRPSSAVFVGSDPSIPDLPGPPSPELDEGGSVIAEEDEQQQQGKPSSQYTISQQREEHPRREEQRRESEYRREEEEQQHESPKYSSSGLPSPPATNSEGGSTGDKSSFGRLRPIDMSYHQQQQQSIPPQQESHQLYQHHSSPPPQHDYGLNSTSRYQSNRNSYQSQHGDSSFDYEEQHSFGSSNDDGGDDTARLERRMSFSSASENDSALERVKSLTERNRMVLDKLSSISRTSSPVSSSSALPPRASTSNLNHRRTTSVSSSIYDSSPSRNHSHSGSDTERDSESAYDPSSSRTLSRYRNDDMSINPPAPRSVTPVSRARLRSAPSSPAKALLEQRQATARTGRTGKRASMLEQDVAQAALAAVASSRRTPPTMLGTGTGGTKRRGALPREFRDGVGGDGRVSASPSLCFVFLLILT</sequence>
<dbReference type="OrthoDB" id="3358078at2759"/>
<feature type="compositionally biased region" description="Low complexity" evidence="1">
    <location>
        <begin position="244"/>
        <end position="267"/>
    </location>
</feature>
<evidence type="ECO:0000256" key="1">
    <source>
        <dbReference type="SAM" id="MobiDB-lite"/>
    </source>
</evidence>
<feature type="compositionally biased region" description="Polar residues" evidence="1">
    <location>
        <begin position="57"/>
        <end position="69"/>
    </location>
</feature>
<feature type="compositionally biased region" description="Polar residues" evidence="1">
    <location>
        <begin position="306"/>
        <end position="315"/>
    </location>
</feature>
<feature type="compositionally biased region" description="Polar residues" evidence="1">
    <location>
        <begin position="167"/>
        <end position="186"/>
    </location>
</feature>
<evidence type="ECO:0000313" key="2">
    <source>
        <dbReference type="EMBL" id="TFK95782.1"/>
    </source>
</evidence>
<dbReference type="EMBL" id="ML178874">
    <property type="protein sequence ID" value="TFK95782.1"/>
    <property type="molecule type" value="Genomic_DNA"/>
</dbReference>
<feature type="compositionally biased region" description="Polar residues" evidence="1">
    <location>
        <begin position="100"/>
        <end position="122"/>
    </location>
</feature>